<dbReference type="RefSeq" id="WP_301663985.1">
    <property type="nucleotide sequence ID" value="NZ_VCYH01000005.1"/>
</dbReference>
<evidence type="ECO:0000313" key="3">
    <source>
        <dbReference type="Proteomes" id="UP001168338"/>
    </source>
</evidence>
<dbReference type="InterPro" id="IPR025309">
    <property type="entry name" value="KTSC_dom"/>
</dbReference>
<feature type="domain" description="KTSC" evidence="1">
    <location>
        <begin position="8"/>
        <end position="64"/>
    </location>
</feature>
<reference evidence="2" key="1">
    <citation type="submission" date="2019-05" db="EMBL/GenBank/DDBJ databases">
        <title>Methanoculleus sp. FWC-SCC1, a methanogenic archaeon isolated from deep marine cold seep.</title>
        <authorList>
            <person name="Chen Y.-W."/>
            <person name="Chen S.-C."/>
            <person name="Teng N.-H."/>
            <person name="Lai M.-C."/>
        </authorList>
    </citation>
    <scope>NUCLEOTIDE SEQUENCE</scope>
    <source>
        <strain evidence="2">FWC-SCC1</strain>
    </source>
</reference>
<evidence type="ECO:0000313" key="2">
    <source>
        <dbReference type="EMBL" id="MDN7024859.1"/>
    </source>
</evidence>
<dbReference type="EMBL" id="VCYH01000005">
    <property type="protein sequence ID" value="MDN7024859.1"/>
    <property type="molecule type" value="Genomic_DNA"/>
</dbReference>
<dbReference type="Pfam" id="PF13619">
    <property type="entry name" value="KTSC"/>
    <property type="match status" value="1"/>
</dbReference>
<protein>
    <submittedName>
        <fullName evidence="2">KTSC domain-containing protein</fullName>
    </submittedName>
</protein>
<dbReference type="Proteomes" id="UP001168338">
    <property type="component" value="Unassembled WGS sequence"/>
</dbReference>
<gene>
    <name evidence="2" type="ORF">FGU65_08160</name>
</gene>
<organism evidence="2 3">
    <name type="scientific">Methanoculleus frigidifontis</name>
    <dbReference type="NCBI Taxonomy" id="2584085"/>
    <lineage>
        <taxon>Archaea</taxon>
        <taxon>Methanobacteriati</taxon>
        <taxon>Methanobacteriota</taxon>
        <taxon>Stenosarchaea group</taxon>
        <taxon>Methanomicrobia</taxon>
        <taxon>Methanomicrobiales</taxon>
        <taxon>Methanomicrobiaceae</taxon>
        <taxon>Methanoculleus</taxon>
    </lineage>
</organism>
<comment type="caution">
    <text evidence="2">The sequence shown here is derived from an EMBL/GenBank/DDBJ whole genome shotgun (WGS) entry which is preliminary data.</text>
</comment>
<accession>A0ABT8MA95</accession>
<evidence type="ECO:0000259" key="1">
    <source>
        <dbReference type="Pfam" id="PF13619"/>
    </source>
</evidence>
<name>A0ABT8MA95_9EURY</name>
<proteinExistence type="predicted"/>
<sequence length="70" mass="8069">MQRETIESAGFASVGYDRETEILRIEFAGGGVYEYVGVPPEVYEGLLSAESPGWFFREFIRERYPSEKIR</sequence>
<keyword evidence="3" id="KW-1185">Reference proteome</keyword>